<keyword evidence="3" id="KW-0238">DNA-binding</keyword>
<dbReference type="InterPro" id="IPR050090">
    <property type="entry name" value="Tyrosine_recombinase_XerCD"/>
</dbReference>
<evidence type="ECO:0000259" key="5">
    <source>
        <dbReference type="PROSITE" id="PS51898"/>
    </source>
</evidence>
<dbReference type="PROSITE" id="PS51898">
    <property type="entry name" value="TYR_RECOMBINASE"/>
    <property type="match status" value="1"/>
</dbReference>
<dbReference type="Pfam" id="PF00589">
    <property type="entry name" value="Phage_integrase"/>
    <property type="match status" value="1"/>
</dbReference>
<proteinExistence type="inferred from homology"/>
<dbReference type="PANTHER" id="PTHR30349:SF64">
    <property type="entry name" value="PROPHAGE INTEGRASE INTD-RELATED"/>
    <property type="match status" value="1"/>
</dbReference>
<dbReference type="InterPro" id="IPR010998">
    <property type="entry name" value="Integrase_recombinase_N"/>
</dbReference>
<evidence type="ECO:0000313" key="6">
    <source>
        <dbReference type="EMBL" id="AWK85344.1"/>
    </source>
</evidence>
<gene>
    <name evidence="6" type="ORF">DEW08_03380</name>
</gene>
<keyword evidence="4" id="KW-0233">DNA recombination</keyword>
<dbReference type="Gene3D" id="1.10.443.10">
    <property type="entry name" value="Intergrase catalytic core"/>
    <property type="match status" value="1"/>
</dbReference>
<dbReference type="OrthoDB" id="9784724at2"/>
<dbReference type="InterPro" id="IPR046668">
    <property type="entry name" value="DUF6538"/>
</dbReference>
<dbReference type="InterPro" id="IPR011010">
    <property type="entry name" value="DNA_brk_join_enz"/>
</dbReference>
<dbReference type="AlphaFoldDB" id="A0A2S2CLH1"/>
<dbReference type="GO" id="GO:0003677">
    <property type="term" value="F:DNA binding"/>
    <property type="evidence" value="ECO:0007669"/>
    <property type="project" value="UniProtKB-KW"/>
</dbReference>
<keyword evidence="7" id="KW-1185">Reference proteome</keyword>
<dbReference type="Pfam" id="PF20172">
    <property type="entry name" value="DUF6538"/>
    <property type="match status" value="1"/>
</dbReference>
<dbReference type="InterPro" id="IPR013762">
    <property type="entry name" value="Integrase-like_cat_sf"/>
</dbReference>
<dbReference type="Gene3D" id="1.10.150.130">
    <property type="match status" value="1"/>
</dbReference>
<evidence type="ECO:0000256" key="4">
    <source>
        <dbReference type="ARBA" id="ARBA00023172"/>
    </source>
</evidence>
<organism evidence="6 7">
    <name type="scientific">Azospirillum thermophilum</name>
    <dbReference type="NCBI Taxonomy" id="2202148"/>
    <lineage>
        <taxon>Bacteria</taxon>
        <taxon>Pseudomonadati</taxon>
        <taxon>Pseudomonadota</taxon>
        <taxon>Alphaproteobacteria</taxon>
        <taxon>Rhodospirillales</taxon>
        <taxon>Azospirillaceae</taxon>
        <taxon>Azospirillum</taxon>
    </lineage>
</organism>
<dbReference type="GO" id="GO:0015074">
    <property type="term" value="P:DNA integration"/>
    <property type="evidence" value="ECO:0007669"/>
    <property type="project" value="UniProtKB-KW"/>
</dbReference>
<evidence type="ECO:0000256" key="2">
    <source>
        <dbReference type="ARBA" id="ARBA00022908"/>
    </source>
</evidence>
<keyword evidence="2" id="KW-0229">DNA integration</keyword>
<dbReference type="EMBL" id="CP029352">
    <property type="protein sequence ID" value="AWK85344.1"/>
    <property type="molecule type" value="Genomic_DNA"/>
</dbReference>
<protein>
    <recommendedName>
        <fullName evidence="5">Tyr recombinase domain-containing protein</fullName>
    </recommendedName>
</protein>
<name>A0A2S2CLH1_9PROT</name>
<sequence>MAGSTHRTKVDGLWVFQLAIPADCREELARRFPEEYRGQKVIRRSLGTGNAREAEVKVREHLDKWRSRIDAIRGPRNPEKLTPLQLAAVEELRSLGYHISLDSEPDHEGAVPAPPAESARTFRELERGFAERRYAYAHGKMVEKLAAAGLDLDPDVALEGERQRIAARLDAVERAASVVAGDVAVNRPSAFATMDTLFERWKREARPTVSSIQECEFSVRRWREMHGSVAVDRITKPMVRAFRDAMLSFPTRLSNGEAALPLQTILDKYQDKDVPRASIASARKRLSFIKTLLSTAVDTGLIPESPAEGVRIKDDGAKPGQERRAFTVAELKIITDRLADQDESFRWVTLLGIYTGCRLGELVQLEAADARVEDGVTFIDINAAGGKSIKTGSSIRRVPLHPDIRNAFLAFVEGKKGRLFPDIRPGTNGDITDLISKRFNYWRKRVGLTGQGLCFHSLRHSFKDRCREAGIAEEVHDALTGHAGGGVGRRYGGRPPLKVLAEAVAKLQFPNELLQEHVEVNRSKSKTS</sequence>
<accession>A0A2S2CLH1</accession>
<evidence type="ECO:0000313" key="7">
    <source>
        <dbReference type="Proteomes" id="UP000245629"/>
    </source>
</evidence>
<dbReference type="SUPFAM" id="SSF56349">
    <property type="entry name" value="DNA breaking-rejoining enzymes"/>
    <property type="match status" value="1"/>
</dbReference>
<feature type="domain" description="Tyr recombinase" evidence="5">
    <location>
        <begin position="321"/>
        <end position="505"/>
    </location>
</feature>
<dbReference type="GO" id="GO:0006310">
    <property type="term" value="P:DNA recombination"/>
    <property type="evidence" value="ECO:0007669"/>
    <property type="project" value="UniProtKB-KW"/>
</dbReference>
<reference evidence="7" key="1">
    <citation type="submission" date="2018-05" db="EMBL/GenBank/DDBJ databases">
        <title>Azospirillum thermophila sp. nov., a novel isolated from hot spring.</title>
        <authorList>
            <person name="Zhao Z."/>
        </authorList>
    </citation>
    <scope>NUCLEOTIDE SEQUENCE [LARGE SCALE GENOMIC DNA]</scope>
    <source>
        <strain evidence="7">CFH 70021</strain>
    </source>
</reference>
<dbReference type="PANTHER" id="PTHR30349">
    <property type="entry name" value="PHAGE INTEGRASE-RELATED"/>
    <property type="match status" value="1"/>
</dbReference>
<comment type="similarity">
    <text evidence="1">Belongs to the 'phage' integrase family.</text>
</comment>
<dbReference type="InterPro" id="IPR002104">
    <property type="entry name" value="Integrase_catalytic"/>
</dbReference>
<dbReference type="RefSeq" id="WP_109324483.1">
    <property type="nucleotide sequence ID" value="NZ_CP029352.1"/>
</dbReference>
<dbReference type="CDD" id="cd01184">
    <property type="entry name" value="INT_C_like_1"/>
    <property type="match status" value="1"/>
</dbReference>
<evidence type="ECO:0000256" key="3">
    <source>
        <dbReference type="ARBA" id="ARBA00023125"/>
    </source>
</evidence>
<dbReference type="KEGG" id="azz:DEW08_03380"/>
<evidence type="ECO:0000256" key="1">
    <source>
        <dbReference type="ARBA" id="ARBA00008857"/>
    </source>
</evidence>
<dbReference type="Proteomes" id="UP000245629">
    <property type="component" value="Chromosome 1"/>
</dbReference>